<keyword evidence="3 5" id="KW-0547">Nucleotide-binding</keyword>
<evidence type="ECO:0000313" key="8">
    <source>
        <dbReference type="EMBL" id="MFC7070498.1"/>
    </source>
</evidence>
<keyword evidence="2 5" id="KW-0235">DNA replication</keyword>
<sequence length="421" mass="47325">MGRFRRESHVFRTRDVLREDYQPESLEERGEKLDEYATALQPIIDGNQPDNIFLYGPTGVGKTAATHQLLTELRSDAQAYDDIDVQLVELNCTGLTSSYQVASNLVNEFRNPDHQLTSVEVDRDPIPETGYPQKRLMRELRKDLESVGGTIAIVLDEIDHIGSDDDILYELPRARKTYDLDAKLGIIGISNDYSFRDQLGARVIDTLCEEEITFPPYDATQLTAILEKRAEQAFHDDVETTAAVRLAAAYAARDRGSARQALDILRKAGDLAKREASENTGGAVAVDEAHVEEANQLVEQQQVLEGIRSLTQHAKLTLLTICAIEAREESPERTRVIHDEYQQVALANGYDPLKRRRIHDHLSNLDLNGILSQVDVSNGRGNKNYYELDISLESVFQVFEETASELEVQPIREHAVRKGLV</sequence>
<dbReference type="InterPro" id="IPR055237">
    <property type="entry name" value="Cdc6_lid"/>
</dbReference>
<name>A0ABD5WC30_9EURY</name>
<dbReference type="RefSeq" id="WP_390210705.1">
    <property type="nucleotide sequence ID" value="NZ_CP126154.1"/>
</dbReference>
<feature type="binding site" evidence="5">
    <location>
        <position position="217"/>
    </location>
    <ligand>
        <name>ATP</name>
        <dbReference type="ChEBI" id="CHEBI:30616"/>
    </ligand>
</feature>
<keyword evidence="9" id="KW-1185">Reference proteome</keyword>
<dbReference type="GO" id="GO:0006260">
    <property type="term" value="P:DNA replication"/>
    <property type="evidence" value="ECO:0007669"/>
    <property type="project" value="UniProtKB-UniRule"/>
</dbReference>
<gene>
    <name evidence="8" type="ORF">ACFQL9_12670</name>
</gene>
<dbReference type="SMART" id="SM00382">
    <property type="entry name" value="AAA"/>
    <property type="match status" value="1"/>
</dbReference>
<dbReference type="HAMAP" id="MF_01407">
    <property type="entry name" value="ORC1_type_DNA_replic_protein"/>
    <property type="match status" value="1"/>
</dbReference>
<dbReference type="Pfam" id="PF09079">
    <property type="entry name" value="WHD_Cdc6"/>
    <property type="match status" value="1"/>
</dbReference>
<dbReference type="EMBL" id="JBHTAH010000011">
    <property type="protein sequence ID" value="MFC7070498.1"/>
    <property type="molecule type" value="Genomic_DNA"/>
</dbReference>
<evidence type="ECO:0000256" key="4">
    <source>
        <dbReference type="ARBA" id="ARBA00022840"/>
    </source>
</evidence>
<dbReference type="Proteomes" id="UP001596461">
    <property type="component" value="Unassembled WGS sequence"/>
</dbReference>
<dbReference type="Pfam" id="PF22703">
    <property type="entry name" value="Cdc6_lid"/>
    <property type="match status" value="1"/>
</dbReference>
<proteinExistence type="inferred from homology"/>
<keyword evidence="4 5" id="KW-0067">ATP-binding</keyword>
<dbReference type="GeneID" id="81124370"/>
<feature type="domain" description="AAA+ ATPase" evidence="6">
    <location>
        <begin position="48"/>
        <end position="218"/>
    </location>
</feature>
<dbReference type="PANTHER" id="PTHR10763">
    <property type="entry name" value="CELL DIVISION CONTROL PROTEIN 6-RELATED"/>
    <property type="match status" value="1"/>
</dbReference>
<dbReference type="Gene3D" id="1.10.10.10">
    <property type="entry name" value="Winged helix-like DNA-binding domain superfamily/Winged helix DNA-binding domain"/>
    <property type="match status" value="1"/>
</dbReference>
<evidence type="ECO:0000259" key="7">
    <source>
        <dbReference type="SMART" id="SM01074"/>
    </source>
</evidence>
<dbReference type="InterPro" id="IPR027417">
    <property type="entry name" value="P-loop_NTPase"/>
</dbReference>
<dbReference type="CDD" id="cd08768">
    <property type="entry name" value="Cdc6_C"/>
    <property type="match status" value="1"/>
</dbReference>
<dbReference type="Gene3D" id="1.10.8.60">
    <property type="match status" value="1"/>
</dbReference>
<dbReference type="NCBIfam" id="TIGR02928">
    <property type="entry name" value="orc1/cdc6 family replication initiation protein"/>
    <property type="match status" value="1"/>
</dbReference>
<protein>
    <recommendedName>
        <fullName evidence="5">ORC1-type DNA replication protein</fullName>
    </recommendedName>
</protein>
<feature type="domain" description="Cdc6 C-terminal" evidence="7">
    <location>
        <begin position="318"/>
        <end position="399"/>
    </location>
</feature>
<dbReference type="SMART" id="SM01074">
    <property type="entry name" value="Cdc6_C"/>
    <property type="match status" value="1"/>
</dbReference>
<reference evidence="8 9" key="1">
    <citation type="journal article" date="2019" name="Int. J. Syst. Evol. Microbiol.">
        <title>The Global Catalogue of Microorganisms (GCM) 10K type strain sequencing project: providing services to taxonomists for standard genome sequencing and annotation.</title>
        <authorList>
            <consortium name="The Broad Institute Genomics Platform"/>
            <consortium name="The Broad Institute Genome Sequencing Center for Infectious Disease"/>
            <person name="Wu L."/>
            <person name="Ma J."/>
        </authorList>
    </citation>
    <scope>NUCLEOTIDE SEQUENCE [LARGE SCALE GENOMIC DNA]</scope>
    <source>
        <strain evidence="8 9">DT31</strain>
    </source>
</reference>
<comment type="caution">
    <text evidence="8">The sequence shown here is derived from an EMBL/GenBank/DDBJ whole genome shotgun (WGS) entry which is preliminary data.</text>
</comment>
<dbReference type="Pfam" id="PF13401">
    <property type="entry name" value="AAA_22"/>
    <property type="match status" value="1"/>
</dbReference>
<dbReference type="InterPro" id="IPR049945">
    <property type="entry name" value="AAA_22"/>
</dbReference>
<evidence type="ECO:0000256" key="2">
    <source>
        <dbReference type="ARBA" id="ARBA00022705"/>
    </source>
</evidence>
<feature type="binding site" evidence="5">
    <location>
        <position position="229"/>
    </location>
    <ligand>
        <name>ATP</name>
        <dbReference type="ChEBI" id="CHEBI:30616"/>
    </ligand>
</feature>
<evidence type="ECO:0000256" key="3">
    <source>
        <dbReference type="ARBA" id="ARBA00022741"/>
    </source>
</evidence>
<dbReference type="InterPro" id="IPR003593">
    <property type="entry name" value="AAA+_ATPase"/>
</dbReference>
<accession>A0ABD5WC30</accession>
<feature type="binding site" evidence="5">
    <location>
        <begin position="60"/>
        <end position="64"/>
    </location>
    <ligand>
        <name>ATP</name>
        <dbReference type="ChEBI" id="CHEBI:30616"/>
    </ligand>
</feature>
<evidence type="ECO:0000313" key="9">
    <source>
        <dbReference type="Proteomes" id="UP001596461"/>
    </source>
</evidence>
<dbReference type="InterPro" id="IPR050311">
    <property type="entry name" value="ORC1/CDC6"/>
</dbReference>
<dbReference type="InterPro" id="IPR036390">
    <property type="entry name" value="WH_DNA-bd_sf"/>
</dbReference>
<dbReference type="SUPFAM" id="SSF46785">
    <property type="entry name" value="Winged helix' DNA-binding domain"/>
    <property type="match status" value="1"/>
</dbReference>
<organism evidence="8 9">
    <name type="scientific">Halobaculum lipolyticum</name>
    <dbReference type="NCBI Taxonomy" id="3032001"/>
    <lineage>
        <taxon>Archaea</taxon>
        <taxon>Methanobacteriati</taxon>
        <taxon>Methanobacteriota</taxon>
        <taxon>Stenosarchaea group</taxon>
        <taxon>Halobacteria</taxon>
        <taxon>Halobacteriales</taxon>
        <taxon>Haloferacaceae</taxon>
        <taxon>Halobaculum</taxon>
    </lineage>
</organism>
<evidence type="ECO:0000259" key="6">
    <source>
        <dbReference type="SMART" id="SM00382"/>
    </source>
</evidence>
<dbReference type="InterPro" id="IPR015163">
    <property type="entry name" value="Cdc6_C"/>
</dbReference>
<dbReference type="PANTHER" id="PTHR10763:SF22">
    <property type="entry name" value="ORC1-TYPE DNA REPLICATION PROTEIN"/>
    <property type="match status" value="1"/>
</dbReference>
<evidence type="ECO:0000256" key="1">
    <source>
        <dbReference type="ARBA" id="ARBA00006184"/>
    </source>
</evidence>
<dbReference type="InterPro" id="IPR014277">
    <property type="entry name" value="Orc1/Cdc6_arc"/>
</dbReference>
<evidence type="ECO:0000256" key="5">
    <source>
        <dbReference type="HAMAP-Rule" id="MF_01407"/>
    </source>
</evidence>
<dbReference type="InterPro" id="IPR036388">
    <property type="entry name" value="WH-like_DNA-bd_sf"/>
</dbReference>
<dbReference type="Gene3D" id="3.40.50.300">
    <property type="entry name" value="P-loop containing nucleotide triphosphate hydrolases"/>
    <property type="match status" value="1"/>
</dbReference>
<comment type="similarity">
    <text evidence="1 5">Belongs to the CDC6/cdc18 family.</text>
</comment>
<comment type="function">
    <text evidence="5">Involved in regulation of DNA replication.</text>
</comment>
<dbReference type="AlphaFoldDB" id="A0ABD5WC30"/>
<dbReference type="GO" id="GO:0005524">
    <property type="term" value="F:ATP binding"/>
    <property type="evidence" value="ECO:0007669"/>
    <property type="project" value="UniProtKB-UniRule"/>
</dbReference>
<dbReference type="SUPFAM" id="SSF52540">
    <property type="entry name" value="P-loop containing nucleoside triphosphate hydrolases"/>
    <property type="match status" value="1"/>
</dbReference>
<dbReference type="CDD" id="cd00009">
    <property type="entry name" value="AAA"/>
    <property type="match status" value="1"/>
</dbReference>